<dbReference type="SUPFAM" id="SSF81901">
    <property type="entry name" value="HCP-like"/>
    <property type="match status" value="1"/>
</dbReference>
<protein>
    <recommendedName>
        <fullName evidence="2">beta-lactamase</fullName>
        <ecNumber evidence="2">3.5.2.6</ecNumber>
    </recommendedName>
</protein>
<dbReference type="EMBL" id="AP024815">
    <property type="protein sequence ID" value="BCZ18321.1"/>
    <property type="molecule type" value="Genomic_DNA"/>
</dbReference>
<geneLocation type="plasmid" evidence="6 7">
    <name>pNHP190003_1</name>
</geneLocation>
<evidence type="ECO:0000256" key="1">
    <source>
        <dbReference type="ARBA" id="ARBA00001526"/>
    </source>
</evidence>
<keyword evidence="6" id="KW-0614">Plasmid</keyword>
<dbReference type="RefSeq" id="WP_260320718.1">
    <property type="nucleotide sequence ID" value="NZ_AP024815.1"/>
</dbReference>
<keyword evidence="3" id="KW-1015">Disulfide bond</keyword>
<dbReference type="InterPro" id="IPR011990">
    <property type="entry name" value="TPR-like_helical_dom_sf"/>
</dbReference>
<proteinExistence type="predicted"/>
<evidence type="ECO:0000313" key="7">
    <source>
        <dbReference type="Proteomes" id="UP000826775"/>
    </source>
</evidence>
<organism evidence="6 7">
    <name type="scientific">Helicobacter gastrocanis</name>
    <dbReference type="NCBI Taxonomy" id="2849641"/>
    <lineage>
        <taxon>Bacteria</taxon>
        <taxon>Pseudomonadati</taxon>
        <taxon>Campylobacterota</taxon>
        <taxon>Epsilonproteobacteria</taxon>
        <taxon>Campylobacterales</taxon>
        <taxon>Helicobacteraceae</taxon>
        <taxon>Helicobacter</taxon>
    </lineage>
</organism>
<dbReference type="PANTHER" id="PTHR11102">
    <property type="entry name" value="SEL-1-LIKE PROTEIN"/>
    <property type="match status" value="1"/>
</dbReference>
<dbReference type="InterPro" id="IPR050767">
    <property type="entry name" value="Sel1_AlgK"/>
</dbReference>
<dbReference type="InterPro" id="IPR006597">
    <property type="entry name" value="Sel1-like"/>
</dbReference>
<reference evidence="6 7" key="1">
    <citation type="submission" date="2021-07" db="EMBL/GenBank/DDBJ databases">
        <title>Novel Helicobacter sp. Isolated from a dog.</title>
        <authorList>
            <person name="Rimbara E."/>
            <person name="Suzuki M."/>
        </authorList>
    </citation>
    <scope>NUCLEOTIDE SEQUENCE [LARGE SCALE GENOMIC DNA]</scope>
    <source>
        <strain evidence="7">NHP19-003</strain>
        <plasmid evidence="6 7">pNHP190003_1</plasmid>
    </source>
</reference>
<keyword evidence="7" id="KW-1185">Reference proteome</keyword>
<dbReference type="PANTHER" id="PTHR11102:SF160">
    <property type="entry name" value="ERAD-ASSOCIATED E3 UBIQUITIN-PROTEIN LIGASE COMPONENT HRD3"/>
    <property type="match status" value="1"/>
</dbReference>
<sequence>MKNIVGIMLKAVAVGACFLVGASAGEGAGQYYISVAQKAFENKDYVKTLRYLEEAASMGSAEAYNNLGILYEDGRGVPHDLKKALHYYKKAASVGGIDQDKIMAMQYFGGACEMGDEDACELFLLVCEANKKECTSNHKPFSGSSKHLFPRQVVELVDLIRDGL</sequence>
<feature type="chain" id="PRO_5047045120" description="beta-lactamase" evidence="5">
    <location>
        <begin position="25"/>
        <end position="164"/>
    </location>
</feature>
<evidence type="ECO:0000256" key="3">
    <source>
        <dbReference type="ARBA" id="ARBA00023157"/>
    </source>
</evidence>
<comment type="catalytic activity">
    <reaction evidence="1">
        <text>a beta-lactam + H2O = a substituted beta-amino acid</text>
        <dbReference type="Rhea" id="RHEA:20401"/>
        <dbReference type="ChEBI" id="CHEBI:15377"/>
        <dbReference type="ChEBI" id="CHEBI:35627"/>
        <dbReference type="ChEBI" id="CHEBI:140347"/>
        <dbReference type="EC" id="3.5.2.6"/>
    </reaction>
</comment>
<feature type="signal peptide" evidence="5">
    <location>
        <begin position="1"/>
        <end position="24"/>
    </location>
</feature>
<evidence type="ECO:0000256" key="2">
    <source>
        <dbReference type="ARBA" id="ARBA00012865"/>
    </source>
</evidence>
<dbReference type="Gene3D" id="1.25.40.10">
    <property type="entry name" value="Tetratricopeptide repeat domain"/>
    <property type="match status" value="1"/>
</dbReference>
<accession>A0ABM7SD39</accession>
<keyword evidence="4" id="KW-0046">Antibiotic resistance</keyword>
<dbReference type="SMART" id="SM00671">
    <property type="entry name" value="SEL1"/>
    <property type="match status" value="2"/>
</dbReference>
<keyword evidence="5" id="KW-0732">Signal</keyword>
<dbReference type="Proteomes" id="UP000826775">
    <property type="component" value="Plasmid pNHP190003_1"/>
</dbReference>
<dbReference type="EC" id="3.5.2.6" evidence="2"/>
<dbReference type="Pfam" id="PF08238">
    <property type="entry name" value="Sel1"/>
    <property type="match status" value="3"/>
</dbReference>
<evidence type="ECO:0000256" key="5">
    <source>
        <dbReference type="SAM" id="SignalP"/>
    </source>
</evidence>
<name>A0ABM7SD39_9HELI</name>
<evidence type="ECO:0000256" key="4">
    <source>
        <dbReference type="ARBA" id="ARBA00023251"/>
    </source>
</evidence>
<gene>
    <name evidence="6" type="ORF">NHP190003_16030</name>
</gene>
<evidence type="ECO:0000313" key="6">
    <source>
        <dbReference type="EMBL" id="BCZ18321.1"/>
    </source>
</evidence>